<keyword evidence="2" id="KW-0732">Signal</keyword>
<evidence type="ECO:0008006" key="5">
    <source>
        <dbReference type="Google" id="ProtNLM"/>
    </source>
</evidence>
<dbReference type="RefSeq" id="WP_141622421.1">
    <property type="nucleotide sequence ID" value="NZ_CP041242.1"/>
</dbReference>
<evidence type="ECO:0000256" key="2">
    <source>
        <dbReference type="SAM" id="SignalP"/>
    </source>
</evidence>
<dbReference type="AlphaFoldDB" id="A0A514BPW9"/>
<keyword evidence="4" id="KW-1185">Reference proteome</keyword>
<evidence type="ECO:0000256" key="1">
    <source>
        <dbReference type="SAM" id="MobiDB-lite"/>
    </source>
</evidence>
<feature type="region of interest" description="Disordered" evidence="1">
    <location>
        <begin position="37"/>
        <end position="64"/>
    </location>
</feature>
<dbReference type="Proteomes" id="UP000317199">
    <property type="component" value="Chromosome"/>
</dbReference>
<feature type="chain" id="PRO_5022238948" description="Secreted protein" evidence="2">
    <location>
        <begin position="23"/>
        <end position="136"/>
    </location>
</feature>
<dbReference type="KEGG" id="lyj:FKV23_02400"/>
<name>A0A514BPW9_9GAMM</name>
<evidence type="ECO:0000313" key="3">
    <source>
        <dbReference type="EMBL" id="QDH69079.1"/>
    </source>
</evidence>
<proteinExistence type="predicted"/>
<organism evidence="3 4">
    <name type="scientific">Marilutibacter alkalisoli</name>
    <dbReference type="NCBI Taxonomy" id="2591633"/>
    <lineage>
        <taxon>Bacteria</taxon>
        <taxon>Pseudomonadati</taxon>
        <taxon>Pseudomonadota</taxon>
        <taxon>Gammaproteobacteria</taxon>
        <taxon>Lysobacterales</taxon>
        <taxon>Lysobacteraceae</taxon>
        <taxon>Marilutibacter</taxon>
    </lineage>
</organism>
<reference evidence="3 4" key="1">
    <citation type="submission" date="2019-06" db="EMBL/GenBank/DDBJ databases">
        <title>Lysobacter alkalisoli sp. nov. isolated from saline-alkali soil.</title>
        <authorList>
            <person name="Sun J.-Q."/>
            <person name="Xu L."/>
        </authorList>
    </citation>
    <scope>NUCLEOTIDE SEQUENCE [LARGE SCALE GENOMIC DNA]</scope>
    <source>
        <strain evidence="3 4">SJ-36</strain>
    </source>
</reference>
<feature type="signal peptide" evidence="2">
    <location>
        <begin position="1"/>
        <end position="22"/>
    </location>
</feature>
<dbReference type="OrthoDB" id="9553954at2"/>
<dbReference type="EMBL" id="CP041242">
    <property type="protein sequence ID" value="QDH69079.1"/>
    <property type="molecule type" value="Genomic_DNA"/>
</dbReference>
<protein>
    <recommendedName>
        <fullName evidence="5">Secreted protein</fullName>
    </recommendedName>
</protein>
<sequence>MKRCFALPALALALAATGIVYADDSVRDPAAKIVRGYNGGPPCDPQTIGDGSAPKAGPDEDMSNLSVSCSADRNVGWTQLRANLPNPHACVATLGDLRKQRREVTIVRDPTDDNPHHCVLSTITPRQFVRGSRYQP</sequence>
<evidence type="ECO:0000313" key="4">
    <source>
        <dbReference type="Proteomes" id="UP000317199"/>
    </source>
</evidence>
<gene>
    <name evidence="3" type="ORF">FKV23_02400</name>
</gene>
<accession>A0A514BPW9</accession>